<protein>
    <submittedName>
        <fullName evidence="1">Uncharacterized protein</fullName>
    </submittedName>
</protein>
<dbReference type="AlphaFoldDB" id="A0A2T4C635"/>
<keyword evidence="2" id="KW-1185">Reference proteome</keyword>
<dbReference type="OrthoDB" id="4900373at2759"/>
<evidence type="ECO:0000313" key="1">
    <source>
        <dbReference type="EMBL" id="PTB77037.1"/>
    </source>
</evidence>
<gene>
    <name evidence="1" type="ORF">M440DRAFT_1401384</name>
</gene>
<organism evidence="1 2">
    <name type="scientific">Trichoderma longibrachiatum ATCC 18648</name>
    <dbReference type="NCBI Taxonomy" id="983965"/>
    <lineage>
        <taxon>Eukaryota</taxon>
        <taxon>Fungi</taxon>
        <taxon>Dikarya</taxon>
        <taxon>Ascomycota</taxon>
        <taxon>Pezizomycotina</taxon>
        <taxon>Sordariomycetes</taxon>
        <taxon>Hypocreomycetidae</taxon>
        <taxon>Hypocreales</taxon>
        <taxon>Hypocreaceae</taxon>
        <taxon>Trichoderma</taxon>
    </lineage>
</organism>
<name>A0A2T4C635_TRILO</name>
<evidence type="ECO:0000313" key="2">
    <source>
        <dbReference type="Proteomes" id="UP000240760"/>
    </source>
</evidence>
<proteinExistence type="predicted"/>
<dbReference type="Proteomes" id="UP000240760">
    <property type="component" value="Unassembled WGS sequence"/>
</dbReference>
<dbReference type="EMBL" id="KZ679131">
    <property type="protein sequence ID" value="PTB77037.1"/>
    <property type="molecule type" value="Genomic_DNA"/>
</dbReference>
<sequence>MGLEKPLDDSLCTHFYPCTCPLFPQYAQRRVQSDDWAPKWLRRSRCDEDDNARVAAQMRKKRWLYAMKNMRTFMTHLLFNTPRKPEVPPKTRPYRWLMSSYHAPQEHQGGHPPWRMLVRHFCDDLPMELTWNQDLWCMKSWKRWPASASTHQRPASPVNAPPEITCGKRLAFSMITNRTIGKKLRILWGEWLVVVYIWASDSTWLKKAKVLDLVSFSSVTGVRAWEWVDAVDSSVQVPYLFYELERKEDGTLKDTVFGGQAYKEHATVPIRSDDPVPARLAGIRRLLNKQGRELLCADWEELDESGNLVQ</sequence>
<accession>A0A2T4C635</accession>
<reference evidence="1 2" key="1">
    <citation type="submission" date="2016-07" db="EMBL/GenBank/DDBJ databases">
        <title>Multiple horizontal gene transfer events from other fungi enriched the ability of initially mycotrophic Trichoderma (Ascomycota) to feed on dead plant biomass.</title>
        <authorList>
            <consortium name="DOE Joint Genome Institute"/>
            <person name="Aerts A."/>
            <person name="Atanasova L."/>
            <person name="Chenthamara K."/>
            <person name="Zhang J."/>
            <person name="Grujic M."/>
            <person name="Henrissat B."/>
            <person name="Kuo A."/>
            <person name="Salamov A."/>
            <person name="Lipzen A."/>
            <person name="Labutti K."/>
            <person name="Barry K."/>
            <person name="Miao Y."/>
            <person name="Rahimi M.J."/>
            <person name="Shen Q."/>
            <person name="Grigoriev I.V."/>
            <person name="Kubicek C.P."/>
            <person name="Druzhinina I.S."/>
        </authorList>
    </citation>
    <scope>NUCLEOTIDE SEQUENCE [LARGE SCALE GENOMIC DNA]</scope>
    <source>
        <strain evidence="1 2">ATCC 18648</strain>
    </source>
</reference>